<protein>
    <submittedName>
        <fullName evidence="7">Membrane-bound dehydrogenase domain protein</fullName>
    </submittedName>
</protein>
<dbReference type="SUPFAM" id="SSF46626">
    <property type="entry name" value="Cytochrome c"/>
    <property type="match status" value="1"/>
</dbReference>
<dbReference type="NCBIfam" id="TIGR02603">
    <property type="entry name" value="CxxCH_TIGR02603"/>
    <property type="match status" value="1"/>
</dbReference>
<dbReference type="InterPro" id="IPR016024">
    <property type="entry name" value="ARM-type_fold"/>
</dbReference>
<evidence type="ECO:0000256" key="1">
    <source>
        <dbReference type="ARBA" id="ARBA00022617"/>
    </source>
</evidence>
<feature type="signal peptide" evidence="5">
    <location>
        <begin position="1"/>
        <end position="23"/>
    </location>
</feature>
<evidence type="ECO:0000259" key="6">
    <source>
        <dbReference type="PROSITE" id="PS51007"/>
    </source>
</evidence>
<dbReference type="InterPro" id="IPR009056">
    <property type="entry name" value="Cyt_c-like_dom"/>
</dbReference>
<accession>F0SMM5</accession>
<evidence type="ECO:0000256" key="3">
    <source>
        <dbReference type="ARBA" id="ARBA00023004"/>
    </source>
</evidence>
<dbReference type="eggNOG" id="COG2010">
    <property type="taxonomic scope" value="Bacteria"/>
</dbReference>
<dbReference type="InterPro" id="IPR055557">
    <property type="entry name" value="DUF7133"/>
</dbReference>
<keyword evidence="1 4" id="KW-0349">Heme</keyword>
<reference evidence="8" key="1">
    <citation type="submission" date="2011-02" db="EMBL/GenBank/DDBJ databases">
        <title>The complete genome of Planctomyces brasiliensis DSM 5305.</title>
        <authorList>
            <person name="Lucas S."/>
            <person name="Copeland A."/>
            <person name="Lapidus A."/>
            <person name="Bruce D."/>
            <person name="Goodwin L."/>
            <person name="Pitluck S."/>
            <person name="Kyrpides N."/>
            <person name="Mavromatis K."/>
            <person name="Pagani I."/>
            <person name="Ivanova N."/>
            <person name="Ovchinnikova G."/>
            <person name="Lu M."/>
            <person name="Detter J.C."/>
            <person name="Han C."/>
            <person name="Land M."/>
            <person name="Hauser L."/>
            <person name="Markowitz V."/>
            <person name="Cheng J.-F."/>
            <person name="Hugenholtz P."/>
            <person name="Woyke T."/>
            <person name="Wu D."/>
            <person name="Tindall B."/>
            <person name="Pomrenke H.G."/>
            <person name="Brambilla E."/>
            <person name="Klenk H.-P."/>
            <person name="Eisen J.A."/>
        </authorList>
    </citation>
    <scope>NUCLEOTIDE SEQUENCE [LARGE SCALE GENOMIC DNA]</scope>
    <source>
        <strain evidence="8">ATCC 49424 / DSM 5305 / JCM 21570 / NBRC 103401 / IFAM 1448</strain>
    </source>
</reference>
<evidence type="ECO:0000256" key="2">
    <source>
        <dbReference type="ARBA" id="ARBA00022723"/>
    </source>
</evidence>
<keyword evidence="5" id="KW-0732">Signal</keyword>
<keyword evidence="8" id="KW-1185">Reference proteome</keyword>
<dbReference type="KEGG" id="pbs:Plabr_1231"/>
<dbReference type="GO" id="GO:0046872">
    <property type="term" value="F:metal ion binding"/>
    <property type="evidence" value="ECO:0007669"/>
    <property type="project" value="UniProtKB-KW"/>
</dbReference>
<dbReference type="Pfam" id="PF23500">
    <property type="entry name" value="DUF7133"/>
    <property type="match status" value="1"/>
</dbReference>
<dbReference type="InterPro" id="IPR011041">
    <property type="entry name" value="Quinoprot_gluc/sorb_DH_b-prop"/>
</dbReference>
<dbReference type="Gene3D" id="1.10.760.10">
    <property type="entry name" value="Cytochrome c-like domain"/>
    <property type="match status" value="1"/>
</dbReference>
<dbReference type="InterPro" id="IPR011042">
    <property type="entry name" value="6-blade_b-propeller_TolB-like"/>
</dbReference>
<dbReference type="PANTHER" id="PTHR33546:SF1">
    <property type="entry name" value="LARGE, MULTIFUNCTIONAL SECRETED PROTEIN"/>
    <property type="match status" value="1"/>
</dbReference>
<evidence type="ECO:0000313" key="8">
    <source>
        <dbReference type="Proteomes" id="UP000006860"/>
    </source>
</evidence>
<dbReference type="RefSeq" id="WP_013627577.1">
    <property type="nucleotide sequence ID" value="NC_015174.1"/>
</dbReference>
<organism evidence="7 8">
    <name type="scientific">Rubinisphaera brasiliensis (strain ATCC 49424 / DSM 5305 / JCM 21570 / IAM 15109 / NBRC 103401 / IFAM 1448)</name>
    <name type="common">Planctomyces brasiliensis</name>
    <dbReference type="NCBI Taxonomy" id="756272"/>
    <lineage>
        <taxon>Bacteria</taxon>
        <taxon>Pseudomonadati</taxon>
        <taxon>Planctomycetota</taxon>
        <taxon>Planctomycetia</taxon>
        <taxon>Planctomycetales</taxon>
        <taxon>Planctomycetaceae</taxon>
        <taxon>Rubinisphaera</taxon>
    </lineage>
</organism>
<proteinExistence type="predicted"/>
<feature type="chain" id="PRO_5003258708" evidence="5">
    <location>
        <begin position="24"/>
        <end position="1006"/>
    </location>
</feature>
<evidence type="ECO:0000313" key="7">
    <source>
        <dbReference type="EMBL" id="ADY58844.1"/>
    </source>
</evidence>
<evidence type="ECO:0000256" key="5">
    <source>
        <dbReference type="SAM" id="SignalP"/>
    </source>
</evidence>
<dbReference type="NCBIfam" id="TIGR02604">
    <property type="entry name" value="Piru_Ver_Nterm"/>
    <property type="match status" value="1"/>
</dbReference>
<dbReference type="AlphaFoldDB" id="F0SMM5"/>
<dbReference type="STRING" id="756272.Plabr_1231"/>
<dbReference type="eggNOG" id="COG2133">
    <property type="taxonomic scope" value="Bacteria"/>
</dbReference>
<dbReference type="Proteomes" id="UP000006860">
    <property type="component" value="Chromosome"/>
</dbReference>
<keyword evidence="3 4" id="KW-0408">Iron</keyword>
<name>F0SMM5_RUBBR</name>
<dbReference type="SUPFAM" id="SSF50952">
    <property type="entry name" value="Soluble quinoprotein glucose dehydrogenase"/>
    <property type="match status" value="1"/>
</dbReference>
<dbReference type="EMBL" id="CP002546">
    <property type="protein sequence ID" value="ADY58844.1"/>
    <property type="molecule type" value="Genomic_DNA"/>
</dbReference>
<dbReference type="SUPFAM" id="SSF48371">
    <property type="entry name" value="ARM repeat"/>
    <property type="match status" value="1"/>
</dbReference>
<dbReference type="InterPro" id="IPR013427">
    <property type="entry name" value="Haem-bd_dom_put"/>
</dbReference>
<dbReference type="HOGENOM" id="CLU_004500_1_0_0"/>
<dbReference type="GO" id="GO:0009055">
    <property type="term" value="F:electron transfer activity"/>
    <property type="evidence" value="ECO:0007669"/>
    <property type="project" value="InterPro"/>
</dbReference>
<evidence type="ECO:0000256" key="4">
    <source>
        <dbReference type="PROSITE-ProRule" id="PRU00433"/>
    </source>
</evidence>
<dbReference type="InterPro" id="IPR013428">
    <property type="entry name" value="Membrane-bound_put_N"/>
</dbReference>
<dbReference type="GO" id="GO:0020037">
    <property type="term" value="F:heme binding"/>
    <property type="evidence" value="ECO:0007669"/>
    <property type="project" value="InterPro"/>
</dbReference>
<dbReference type="Gene3D" id="1.25.10.10">
    <property type="entry name" value="Leucine-rich Repeat Variant"/>
    <property type="match status" value="2"/>
</dbReference>
<dbReference type="Gene3D" id="2.120.10.30">
    <property type="entry name" value="TolB, C-terminal domain"/>
    <property type="match status" value="1"/>
</dbReference>
<dbReference type="PANTHER" id="PTHR33546">
    <property type="entry name" value="LARGE, MULTIFUNCTIONAL SECRETED PROTEIN-RELATED"/>
    <property type="match status" value="1"/>
</dbReference>
<keyword evidence="2 4" id="KW-0479">Metal-binding</keyword>
<dbReference type="InterPro" id="IPR011989">
    <property type="entry name" value="ARM-like"/>
</dbReference>
<sequence>MLSRLLLVITAVIPLWTASPAVAHDDHAGKAIYNSQQPGEDPTSPEASLAAITVPEGFEVSTFAAEPHVAQPVALEFDDRGRVWVVEFYTYAGRGYDGELRDRILILEDTDHDGVHDRRTVFWNQGNRLTSVLPGSQGCWILNAGTLSWLPDADGDDKADGPPQPALDGFDQNQVGHNIVNGLMWGPDGWIYGRHGIQATSLVGAPDAPPSERTQLNCSIWRYHPVSKRFEVVTAGTTNPWGLDYNSVGEFFFTNNVIGHGWHVLPGAHYKRMYGADFNPHFYELIDQHADHYHWDHSASWTDSRDSMGAHGELGGGHSHCGGMIYLGDNWPAKYRDRLFMCNTHGRRINEDIPVRHESGYVLKHGKDFLFANQQWFRGVDLDYGPDGGVYLNDWTDLGECHDNDGVHRTSGRIYKVTWGQPKQNGPKDLTKLSAVDLAKLHTHANEWYVRHARRQLTGRHQVGQDISAAVTELQKMQQSANNPVAQLRLLWTLYCLDTFPLEDQLALLESENEHLRVVGIKFLMNEAEIPAAAQPKLIELAKSEPSPFVRVYLASALQKLPAESVWPLANQLCGYAEDADDHNIPLMLWYGLEPQVTSQPKAAAKLLASTQIPLIRTYIARRLMHENEANPEVGPLLVEALLKNKDPEFRRQVLIGMTDATRGWRKTIAPANWAQLAADLEQNPEETLDELARELSVVFGDGRAMEQLQKIIKDRDATPIDRMNAIEIFVASRPDGAAPLLQSLMNDRAIEAAVAAGLAAFDDAKTPNLLLNRYRWFKADAREAAVETLCSRPEYAKLLLQAMKDERYENLDLTAAQARQIASFENLELTKMLEEVWGSLQSTEAEKLERIEQLKHALSDEVIAQADTAHGRLLYNKTCAACHRLFDAGENIGPNLTGSNRDNLDYLLENMIAPSAVVPKQYQTVTVLLASGRVLNGLIASQTERSLVLQTAQDKLTIDRDEIELVKPSTLSLMPEGQLDKMTPEEIRDLIGYLQSRQQVELRRE</sequence>
<dbReference type="InterPro" id="IPR036909">
    <property type="entry name" value="Cyt_c-like_dom_sf"/>
</dbReference>
<feature type="domain" description="Cytochrome c" evidence="6">
    <location>
        <begin position="867"/>
        <end position="999"/>
    </location>
</feature>
<gene>
    <name evidence="7" type="ordered locus">Plabr_1231</name>
</gene>
<dbReference type="PROSITE" id="PS51007">
    <property type="entry name" value="CYTC"/>
    <property type="match status" value="1"/>
</dbReference>
<dbReference type="eggNOG" id="COG1413">
    <property type="taxonomic scope" value="Bacteria"/>
</dbReference>